<protein>
    <submittedName>
        <fullName evidence="1">Uncharacterized protein</fullName>
    </submittedName>
</protein>
<dbReference type="EMBL" id="VXIV02000393">
    <property type="protein sequence ID" value="KAF6038593.1"/>
    <property type="molecule type" value="Genomic_DNA"/>
</dbReference>
<gene>
    <name evidence="1" type="ORF">EB796_003093</name>
</gene>
<keyword evidence="2" id="KW-1185">Reference proteome</keyword>
<dbReference type="AlphaFoldDB" id="A0A7J7KK16"/>
<dbReference type="Proteomes" id="UP000593567">
    <property type="component" value="Unassembled WGS sequence"/>
</dbReference>
<comment type="caution">
    <text evidence="1">The sequence shown here is derived from an EMBL/GenBank/DDBJ whole genome shotgun (WGS) entry which is preliminary data.</text>
</comment>
<accession>A0A7J7KK16</accession>
<evidence type="ECO:0000313" key="1">
    <source>
        <dbReference type="EMBL" id="KAF6038593.1"/>
    </source>
</evidence>
<sequence length="81" mass="9397">MFIPVYQALPSPQNKCANAFSFNSYSESQRNCCSGLVLPDDIQWIFGVYLEFFTKLQTIRRDMLVTDTEILIGCYRLESRC</sequence>
<name>A0A7J7KK16_BUGNE</name>
<organism evidence="1 2">
    <name type="scientific">Bugula neritina</name>
    <name type="common">Brown bryozoan</name>
    <name type="synonym">Sertularia neritina</name>
    <dbReference type="NCBI Taxonomy" id="10212"/>
    <lineage>
        <taxon>Eukaryota</taxon>
        <taxon>Metazoa</taxon>
        <taxon>Spiralia</taxon>
        <taxon>Lophotrochozoa</taxon>
        <taxon>Bryozoa</taxon>
        <taxon>Gymnolaemata</taxon>
        <taxon>Cheilostomatida</taxon>
        <taxon>Flustrina</taxon>
        <taxon>Buguloidea</taxon>
        <taxon>Bugulidae</taxon>
        <taxon>Bugula</taxon>
    </lineage>
</organism>
<evidence type="ECO:0000313" key="2">
    <source>
        <dbReference type="Proteomes" id="UP000593567"/>
    </source>
</evidence>
<reference evidence="1" key="1">
    <citation type="submission" date="2020-06" db="EMBL/GenBank/DDBJ databases">
        <title>Draft genome of Bugula neritina, a colonial animal packing powerful symbionts and potential medicines.</title>
        <authorList>
            <person name="Rayko M."/>
        </authorList>
    </citation>
    <scope>NUCLEOTIDE SEQUENCE [LARGE SCALE GENOMIC DNA]</scope>
    <source>
        <strain evidence="1">Kwan_BN1</strain>
    </source>
</reference>
<proteinExistence type="predicted"/>